<evidence type="ECO:0000313" key="21">
    <source>
        <dbReference type="Proteomes" id="UP000480548"/>
    </source>
</evidence>
<evidence type="ECO:0000256" key="2">
    <source>
        <dbReference type="ARBA" id="ARBA00006190"/>
    </source>
</evidence>
<dbReference type="EMBL" id="JAABOE010000146">
    <property type="protein sequence ID" value="KAF3161462.1"/>
    <property type="molecule type" value="Genomic_DNA"/>
</dbReference>
<dbReference type="EMBL" id="WIWS01000199">
    <property type="protein sequence ID" value="KAF3198796.1"/>
    <property type="molecule type" value="Genomic_DNA"/>
</dbReference>
<evidence type="ECO:0000313" key="18">
    <source>
        <dbReference type="Proteomes" id="UP000474640"/>
    </source>
</evidence>
<dbReference type="GO" id="GO:0070676">
    <property type="term" value="P:intralumenal vesicle formation"/>
    <property type="evidence" value="ECO:0007669"/>
    <property type="project" value="EnsemblFungi"/>
</dbReference>
<dbReference type="Proteomes" id="UP000472727">
    <property type="component" value="Unassembled WGS sequence"/>
</dbReference>
<dbReference type="GO" id="GO:1904669">
    <property type="term" value="P:ATP export"/>
    <property type="evidence" value="ECO:0007669"/>
    <property type="project" value="EnsemblFungi"/>
</dbReference>
<dbReference type="GO" id="GO:0042802">
    <property type="term" value="F:identical protein binding"/>
    <property type="evidence" value="ECO:0007669"/>
    <property type="project" value="EnsemblFungi"/>
</dbReference>
<keyword evidence="3" id="KW-0967">Endosome</keyword>
<keyword evidence="6" id="KW-0175">Coiled coil</keyword>
<evidence type="ECO:0000313" key="15">
    <source>
        <dbReference type="EMBL" id="TGJ63733.1"/>
    </source>
</evidence>
<comment type="subcellular location">
    <subcellularLocation>
        <location evidence="1">Endosome</location>
    </subcellularLocation>
</comment>
<evidence type="ECO:0000256" key="7">
    <source>
        <dbReference type="SAM" id="MobiDB-lite"/>
    </source>
</evidence>
<dbReference type="EMBL" id="SOZJ01000008">
    <property type="protein sequence ID" value="TGJ63733.1"/>
    <property type="molecule type" value="Genomic_DNA"/>
</dbReference>
<feature type="compositionally biased region" description="Basic and acidic residues" evidence="7">
    <location>
        <begin position="212"/>
        <end position="222"/>
    </location>
</feature>
<dbReference type="EMBL" id="WIQW01000128">
    <property type="protein sequence ID" value="KAF3081268.1"/>
    <property type="molecule type" value="Genomic_DNA"/>
</dbReference>
<dbReference type="EMBL" id="WIWT01000150">
    <property type="protein sequence ID" value="KAF3197775.1"/>
    <property type="molecule type" value="Genomic_DNA"/>
</dbReference>
<reference evidence="14 18" key="2">
    <citation type="submission" date="2020-01" db="EMBL/GenBank/DDBJ databases">
        <authorList>
            <person name="Palmer J.M."/>
        </authorList>
    </citation>
    <scope>NUCLEOTIDE SEQUENCE [LARGE SCALE GENOMIC DNA]</scope>
    <source>
        <strain evidence="8 19">TWF102</strain>
        <strain evidence="12 17">TWF106</strain>
        <strain evidence="13 22">TWF191</strain>
        <strain evidence="11">TWF679</strain>
        <strain evidence="9 21">TWF703</strain>
        <strain evidence="10 20">TWF788</strain>
        <strain evidence="14 18">TWF970</strain>
    </source>
</reference>
<dbReference type="OrthoDB" id="5592979at2759"/>
<evidence type="ECO:0000256" key="3">
    <source>
        <dbReference type="ARBA" id="ARBA00022753"/>
    </source>
</evidence>
<evidence type="ECO:0000313" key="20">
    <source>
        <dbReference type="Proteomes" id="UP000479691"/>
    </source>
</evidence>
<dbReference type="GO" id="GO:0061709">
    <property type="term" value="P:reticulophagy"/>
    <property type="evidence" value="ECO:0007669"/>
    <property type="project" value="EnsemblFungi"/>
</dbReference>
<dbReference type="PANTHER" id="PTHR22761">
    <property type="entry name" value="CHARGED MULTIVESICULAR BODY PROTEIN"/>
    <property type="match status" value="1"/>
</dbReference>
<dbReference type="Proteomes" id="UP000614610">
    <property type="component" value="Unassembled WGS sequence"/>
</dbReference>
<organism evidence="14 18">
    <name type="scientific">Orbilia oligospora</name>
    <name type="common">Nematode-trapping fungus</name>
    <name type="synonym">Arthrobotrys oligospora</name>
    <dbReference type="NCBI Taxonomy" id="2813651"/>
    <lineage>
        <taxon>Eukaryota</taxon>
        <taxon>Fungi</taxon>
        <taxon>Dikarya</taxon>
        <taxon>Ascomycota</taxon>
        <taxon>Pezizomycotina</taxon>
        <taxon>Orbiliomycetes</taxon>
        <taxon>Orbiliales</taxon>
        <taxon>Orbiliaceae</taxon>
        <taxon>Orbilia</taxon>
    </lineage>
</organism>
<evidence type="ECO:0000313" key="16">
    <source>
        <dbReference type="Proteomes" id="UP000297595"/>
    </source>
</evidence>
<dbReference type="Pfam" id="PF03357">
    <property type="entry name" value="Snf7"/>
    <property type="match status" value="1"/>
</dbReference>
<evidence type="ECO:0000313" key="10">
    <source>
        <dbReference type="EMBL" id="KAF3161462.1"/>
    </source>
</evidence>
<dbReference type="EMBL" id="WIQZ01000003">
    <property type="protein sequence ID" value="KAF3146023.1"/>
    <property type="molecule type" value="Genomic_DNA"/>
</dbReference>
<evidence type="ECO:0000256" key="5">
    <source>
        <dbReference type="ARBA" id="ARBA00042586"/>
    </source>
</evidence>
<dbReference type="GO" id="GO:0007031">
    <property type="term" value="P:peroxisome organization"/>
    <property type="evidence" value="ECO:0007669"/>
    <property type="project" value="EnsemblFungi"/>
</dbReference>
<dbReference type="Gene3D" id="6.10.250.1710">
    <property type="match status" value="1"/>
</dbReference>
<evidence type="ECO:0000313" key="8">
    <source>
        <dbReference type="EMBL" id="KAF3081268.1"/>
    </source>
</evidence>
<dbReference type="Proteomes" id="UP000297595">
    <property type="component" value="Unassembled WGS sequence"/>
</dbReference>
<dbReference type="GO" id="GO:0005829">
    <property type="term" value="C:cytosol"/>
    <property type="evidence" value="ECO:0007669"/>
    <property type="project" value="EnsemblFungi"/>
</dbReference>
<feature type="coiled-coil region" evidence="6">
    <location>
        <begin position="26"/>
        <end position="99"/>
    </location>
</feature>
<comment type="caution">
    <text evidence="14">The sequence shown here is derived from an EMBL/GenBank/DDBJ whole genome shotgun (WGS) entry which is preliminary data.</text>
</comment>
<sequence>MSGWFNSAWFGGGSGSARNSGPKSAIIKLREQKETLEKREAYLESQIHDQEEKAKKNVTANKNVALAALRKKKTLEGELERTQKQIATLETQVASIENANINYQTLEAMKEANKAMKDMNKKHNIDKIDNLLDELDEQMTNSNQIAERIGQIGETHNQIDESELLDELRDLEQEKLDEQMLSAGAPPVSVPNGAEKQKQTAKQIEEEDEEAELQKLRAEMAM</sequence>
<dbReference type="Proteomes" id="UP000483672">
    <property type="component" value="Unassembled WGS sequence"/>
</dbReference>
<dbReference type="OMA" id="MKQIHGG"/>
<dbReference type="Proteomes" id="UP000480548">
    <property type="component" value="Unassembled WGS sequence"/>
</dbReference>
<dbReference type="EMBL" id="JAABOJ010000014">
    <property type="protein sequence ID" value="KAF3281981.1"/>
    <property type="molecule type" value="Genomic_DNA"/>
</dbReference>
<reference evidence="15 16" key="1">
    <citation type="submission" date="2019-03" db="EMBL/GenBank/DDBJ databases">
        <title>Nematode-trapping fungi genome.</title>
        <authorList>
            <person name="Vidal-Diez De Ulzurrun G."/>
        </authorList>
    </citation>
    <scope>NUCLEOTIDE SEQUENCE [LARGE SCALE GENOMIC DNA]</scope>
    <source>
        <strain evidence="15 16">TWF154</strain>
    </source>
</reference>
<evidence type="ECO:0000313" key="14">
    <source>
        <dbReference type="EMBL" id="KAF3281981.1"/>
    </source>
</evidence>
<dbReference type="PANTHER" id="PTHR22761:SF10">
    <property type="entry name" value="GH13992P"/>
    <property type="match status" value="1"/>
</dbReference>
<name>A0A4Z0X7K4_ORBOL</name>
<dbReference type="Proteomes" id="UP000479691">
    <property type="component" value="Unassembled WGS sequence"/>
</dbReference>
<evidence type="ECO:0000313" key="19">
    <source>
        <dbReference type="Proteomes" id="UP000475325"/>
    </source>
</evidence>
<gene>
    <name evidence="14" type="primary">SNF7</name>
    <name evidence="15" type="ORF">EYR41_011628</name>
    <name evidence="8" type="ORF">TWF102_001735</name>
    <name evidence="12" type="ORF">TWF106_004134</name>
    <name evidence="13" type="ORF">TWF191_010421</name>
    <name evidence="11" type="ORF">TWF679_002776</name>
    <name evidence="9" type="ORF">TWF703_005568</name>
    <name evidence="10" type="ORF">TWF788_002484</name>
    <name evidence="14" type="ORF">TWF970_001930</name>
</gene>
<evidence type="ECO:0000256" key="4">
    <source>
        <dbReference type="ARBA" id="ARBA00040017"/>
    </source>
</evidence>
<dbReference type="Proteomes" id="UP000474640">
    <property type="component" value="Unassembled WGS sequence"/>
</dbReference>
<feature type="region of interest" description="Disordered" evidence="7">
    <location>
        <begin position="173"/>
        <end position="222"/>
    </location>
</feature>
<evidence type="ECO:0000313" key="17">
    <source>
        <dbReference type="Proteomes" id="UP000472727"/>
    </source>
</evidence>
<evidence type="ECO:0000313" key="9">
    <source>
        <dbReference type="EMBL" id="KAF3146023.1"/>
    </source>
</evidence>
<evidence type="ECO:0000256" key="6">
    <source>
        <dbReference type="SAM" id="Coils"/>
    </source>
</evidence>
<accession>A0A4Z0X7K4</accession>
<dbReference type="InterPro" id="IPR005024">
    <property type="entry name" value="Snf7_fam"/>
</dbReference>
<evidence type="ECO:0000313" key="12">
    <source>
        <dbReference type="EMBL" id="KAF3198796.1"/>
    </source>
</evidence>
<dbReference type="Proteomes" id="UP000475325">
    <property type="component" value="Unassembled WGS sequence"/>
</dbReference>
<evidence type="ECO:0000313" key="11">
    <source>
        <dbReference type="EMBL" id="KAF3197775.1"/>
    </source>
</evidence>
<evidence type="ECO:0000256" key="1">
    <source>
        <dbReference type="ARBA" id="ARBA00004177"/>
    </source>
</evidence>
<dbReference type="GO" id="GO:0009898">
    <property type="term" value="C:cytoplasmic side of plasma membrane"/>
    <property type="evidence" value="ECO:0007669"/>
    <property type="project" value="TreeGrafter"/>
</dbReference>
<dbReference type="GO" id="GO:0043328">
    <property type="term" value="P:protein transport to vacuole involved in ubiquitin-dependent protein catabolic process via the multivesicular body sorting pathway"/>
    <property type="evidence" value="ECO:0007669"/>
    <property type="project" value="EnsemblFungi"/>
</dbReference>
<evidence type="ECO:0000313" key="13">
    <source>
        <dbReference type="EMBL" id="KAF3212676.1"/>
    </source>
</evidence>
<dbReference type="GO" id="GO:0005771">
    <property type="term" value="C:multivesicular body"/>
    <property type="evidence" value="ECO:0007669"/>
    <property type="project" value="TreeGrafter"/>
</dbReference>
<dbReference type="GO" id="GO:0000815">
    <property type="term" value="C:ESCRT III complex"/>
    <property type="evidence" value="ECO:0007669"/>
    <property type="project" value="EnsemblFungi"/>
</dbReference>
<dbReference type="Gene3D" id="1.10.287.1060">
    <property type="entry name" value="ESAT-6-like"/>
    <property type="match status" value="1"/>
</dbReference>
<protein>
    <recommendedName>
        <fullName evidence="4">Vacuolar-sorting protein SNF7</fullName>
    </recommendedName>
    <alternativeName>
        <fullName evidence="5">Vacuolar protein-sorting-associated protein 32</fullName>
    </alternativeName>
</protein>
<proteinExistence type="inferred from homology"/>
<comment type="similarity">
    <text evidence="2">Belongs to the SNF7 family.</text>
</comment>
<dbReference type="AlphaFoldDB" id="A0A4Z0X7K4"/>
<evidence type="ECO:0000313" key="22">
    <source>
        <dbReference type="Proteomes" id="UP000483672"/>
    </source>
</evidence>
<dbReference type="EMBL" id="WIPF01000081">
    <property type="protein sequence ID" value="KAF3212676.1"/>
    <property type="molecule type" value="Genomic_DNA"/>
</dbReference>